<dbReference type="EMBL" id="JARQWQ010000072">
    <property type="protein sequence ID" value="KAK2554053.1"/>
    <property type="molecule type" value="Genomic_DNA"/>
</dbReference>
<sequence length="1086" mass="121629">MAKVVTPKKAVRSSFSSGQNCALCGTFLDDPRKRVKLKKDLALKLQEIVASENLDPEGYPCNNNCYKSINRYFELKAALKSLKNDLTQKFENVQGQSACVRWKRELPSDVSENENSSAKASRPMPSRMSKSSSLHLGGPVQSYPVIPRIIRPGLFLQPVTRFLQQTGAFPLQPLPIPRGLVASLNVASGAAITAPTSINQDFQSEDSPACKVEVSVIYENCEKKRAVPSDMHSLGKALARGTLKSVAQVAFHCPNLRRHIEDLVGQEVSKECKNLCSLSNPSILRSVSKDAIVKFSWAAVSEELKNRAPLFYNVLLSGTGKNEDSAALTNAAAVVLKQRDKAMSLVQYITGLTLKMGKTAKQGIIRMNHLGMSVAPTSLTKALESVGKDFDGEFKVWKKRLSCHLSREMETKKEVEILTQKLTESEATKGKDHVGIEKAALDQKVEELNTLYTKHPPNFAVVIDNFDLRMEAAYMTSDNQTKDLHWVNHNAILDRVPCTDFDNEKPLDDIVNVPNKTFLPTLQDHANLMKDFDVLVSHVLVEHLPHFQNAFSDVVPKHIPHKHSEKMRLKSEKINLGILFKNENKGEDMIDILRYLQGLVPSYGEADEEKFERISVVGDQLTVERGVEGKFSVSNAYKPGRRLEGIYFQLADWHHENKFLDIIFKRFYNGGSASDRTSLFALRNLVNWRDVVTDSHCRPAQCKRFISLVLDADIVAAAFHFFGMESLEDAPSKHGFSGTVASRAAVVKQRYLSSTVREFLNQYVLEKRLYSAHIQNINSLDEWEAAVNGQILTADGRYPCRYAGCHHTFKHDGVCRRRHEMSDDPPPNVINEPALVDTVPDNSKDPKVKNDEYDYHCCFMNMALLLRNFADAGREGEGERLVRCIKFFMLHFFQDGSGSTNTLPYVSNKCPPYSKGGSEDGLGNNVFMDLDLEHDNHGLKDIKGVLGANISEASVTRICRTFFQMKTLAKTFDQEIGVKQVSGDHTRKYVTQDLHKIVRVLKEEKVLTNSAVRKTMMGFPNCPRDYLQLLNTERKHSGNSSNDDISGSSSDEDADDSSSASAANFPFVNGRCHLKRSTRHFTSKKI</sequence>
<organism evidence="3 4">
    <name type="scientific">Acropora cervicornis</name>
    <name type="common">Staghorn coral</name>
    <dbReference type="NCBI Taxonomy" id="6130"/>
    <lineage>
        <taxon>Eukaryota</taxon>
        <taxon>Metazoa</taxon>
        <taxon>Cnidaria</taxon>
        <taxon>Anthozoa</taxon>
        <taxon>Hexacorallia</taxon>
        <taxon>Scleractinia</taxon>
        <taxon>Astrocoeniina</taxon>
        <taxon>Acroporidae</taxon>
        <taxon>Acropora</taxon>
    </lineage>
</organism>
<dbReference type="InterPro" id="IPR046496">
    <property type="entry name" value="DUF6589"/>
</dbReference>
<keyword evidence="4" id="KW-1185">Reference proteome</keyword>
<accession>A0AAD9Q3N2</accession>
<dbReference type="AlphaFoldDB" id="A0AAD9Q3N2"/>
<feature type="region of interest" description="Disordered" evidence="1">
    <location>
        <begin position="1034"/>
        <end position="1064"/>
    </location>
</feature>
<dbReference type="Pfam" id="PF20231">
    <property type="entry name" value="DUF6589"/>
    <property type="match status" value="1"/>
</dbReference>
<feature type="compositionally biased region" description="Low complexity" evidence="1">
    <location>
        <begin position="1038"/>
        <end position="1049"/>
    </location>
</feature>
<gene>
    <name evidence="3" type="ORF">P5673_024395</name>
</gene>
<name>A0AAD9Q3N2_ACRCE</name>
<evidence type="ECO:0000256" key="1">
    <source>
        <dbReference type="SAM" id="MobiDB-lite"/>
    </source>
</evidence>
<reference evidence="3" key="2">
    <citation type="journal article" date="2023" name="Science">
        <title>Genomic signatures of disease resistance in endangered staghorn corals.</title>
        <authorList>
            <person name="Vollmer S.V."/>
            <person name="Selwyn J.D."/>
            <person name="Despard B.A."/>
            <person name="Roesel C.L."/>
        </authorList>
    </citation>
    <scope>NUCLEOTIDE SEQUENCE</scope>
    <source>
        <strain evidence="3">K2</strain>
    </source>
</reference>
<proteinExistence type="predicted"/>
<feature type="region of interest" description="Disordered" evidence="1">
    <location>
        <begin position="110"/>
        <end position="135"/>
    </location>
</feature>
<reference evidence="3" key="1">
    <citation type="journal article" date="2023" name="G3 (Bethesda)">
        <title>Whole genome assembly and annotation of the endangered Caribbean coral Acropora cervicornis.</title>
        <authorList>
            <person name="Selwyn J.D."/>
            <person name="Vollmer S.V."/>
        </authorList>
    </citation>
    <scope>NUCLEOTIDE SEQUENCE</scope>
    <source>
        <strain evidence="3">K2</strain>
    </source>
</reference>
<feature type="domain" description="DUF6589" evidence="2">
    <location>
        <begin position="515"/>
        <end position="897"/>
    </location>
</feature>
<evidence type="ECO:0000259" key="2">
    <source>
        <dbReference type="Pfam" id="PF20231"/>
    </source>
</evidence>
<protein>
    <recommendedName>
        <fullName evidence="2">DUF6589 domain-containing protein</fullName>
    </recommendedName>
</protein>
<comment type="caution">
    <text evidence="3">The sequence shown here is derived from an EMBL/GenBank/DDBJ whole genome shotgun (WGS) entry which is preliminary data.</text>
</comment>
<feature type="compositionally biased region" description="Low complexity" evidence="1">
    <location>
        <begin position="121"/>
        <end position="133"/>
    </location>
</feature>
<evidence type="ECO:0000313" key="3">
    <source>
        <dbReference type="EMBL" id="KAK2554053.1"/>
    </source>
</evidence>
<dbReference type="Proteomes" id="UP001249851">
    <property type="component" value="Unassembled WGS sequence"/>
</dbReference>
<feature type="region of interest" description="Disordered" evidence="1">
    <location>
        <begin position="820"/>
        <end position="843"/>
    </location>
</feature>
<evidence type="ECO:0000313" key="4">
    <source>
        <dbReference type="Proteomes" id="UP001249851"/>
    </source>
</evidence>